<evidence type="ECO:0000313" key="12">
    <source>
        <dbReference type="Proteomes" id="UP000254134"/>
    </source>
</evidence>
<name>A0A7M2Z0Y3_9ACTN</name>
<dbReference type="NCBIfam" id="TIGR01400">
    <property type="entry name" value="fliR"/>
    <property type="match status" value="1"/>
</dbReference>
<comment type="function">
    <text evidence="1 10">Role in flagellar biosynthesis.</text>
</comment>
<dbReference type="Pfam" id="PF01311">
    <property type="entry name" value="Bac_export_1"/>
    <property type="match status" value="1"/>
</dbReference>
<dbReference type="GO" id="GO:0006605">
    <property type="term" value="P:protein targeting"/>
    <property type="evidence" value="ECO:0007669"/>
    <property type="project" value="UniProtKB-UniRule"/>
</dbReference>
<evidence type="ECO:0000256" key="4">
    <source>
        <dbReference type="ARBA" id="ARBA00022475"/>
    </source>
</evidence>
<dbReference type="Proteomes" id="UP000254134">
    <property type="component" value="Unassembled WGS sequence"/>
</dbReference>
<dbReference type="OrthoDB" id="9807748at2"/>
<comment type="similarity">
    <text evidence="2 10">Belongs to the FliR/MopE/SpaR family.</text>
</comment>
<sequence length="259" mass="26439">MTFPALDPGYAVAFALVLARFSGLFLFAPIFSSRSLPVRVKIMILAVLSLATVPSAVRADLPLDGVALALLAGKELLVGFALALAVGALLTAVQVAGALIDTSVGFSLATLLDPLSNIQTTVLGQLYVILGSLVFLLLDGHHLLLAGLASTFELFPLTAYPDPSTLAENAVDAVAGLFSAAVQIAAPVLVSLFVTDLAVGLVSRAVPQANLFAVGFPVKAIVGLAAVGATLPLFVTSLGDQLALALDGMSDLAVNLLPR</sequence>
<comment type="caution">
    <text evidence="11">The sequence shown here is derived from an EMBL/GenBank/DDBJ whole genome shotgun (WGS) entry which is preliminary data.</text>
</comment>
<protein>
    <recommendedName>
        <fullName evidence="3 9">Flagellar biosynthetic protein FliR</fullName>
    </recommendedName>
</protein>
<feature type="transmembrane region" description="Helical" evidence="10">
    <location>
        <begin position="121"/>
        <end position="138"/>
    </location>
</feature>
<dbReference type="AlphaFoldDB" id="A0A7M2Z0Y3"/>
<keyword evidence="7 10" id="KW-0472">Membrane</keyword>
<dbReference type="RefSeq" id="WP_114794864.1">
    <property type="nucleotide sequence ID" value="NZ_QQZY01000001.1"/>
</dbReference>
<evidence type="ECO:0000256" key="7">
    <source>
        <dbReference type="ARBA" id="ARBA00023136"/>
    </source>
</evidence>
<keyword evidence="11" id="KW-0966">Cell projection</keyword>
<dbReference type="GO" id="GO:0044780">
    <property type="term" value="P:bacterial-type flagellum assembly"/>
    <property type="evidence" value="ECO:0007669"/>
    <property type="project" value="UniProtKB-UniRule"/>
</dbReference>
<evidence type="ECO:0000256" key="3">
    <source>
        <dbReference type="ARBA" id="ARBA00021717"/>
    </source>
</evidence>
<keyword evidence="11" id="KW-0282">Flagellum</keyword>
<evidence type="ECO:0000256" key="8">
    <source>
        <dbReference type="ARBA" id="ARBA00023143"/>
    </source>
</evidence>
<dbReference type="PRINTS" id="PR00953">
    <property type="entry name" value="TYPE3IMRPROT"/>
</dbReference>
<reference evidence="11 12" key="1">
    <citation type="submission" date="2018-07" db="EMBL/GenBank/DDBJ databases">
        <title>High-quality-draft genome sequence of Gaiella occulta.</title>
        <authorList>
            <person name="Severino R."/>
            <person name="Froufe H.J.C."/>
            <person name="Rainey F.A."/>
            <person name="Barroso C."/>
            <person name="Albuquerque L."/>
            <person name="Lobo-Da-Cunha A."/>
            <person name="Da Costa M.S."/>
            <person name="Egas C."/>
        </authorList>
    </citation>
    <scope>NUCLEOTIDE SEQUENCE [LARGE SCALE GENOMIC DNA]</scope>
    <source>
        <strain evidence="11 12">F2-233</strain>
    </source>
</reference>
<keyword evidence="11" id="KW-0969">Cilium</keyword>
<keyword evidence="8 10" id="KW-0975">Bacterial flagellum</keyword>
<evidence type="ECO:0000256" key="10">
    <source>
        <dbReference type="RuleBase" id="RU362071"/>
    </source>
</evidence>
<keyword evidence="6 10" id="KW-1133">Transmembrane helix</keyword>
<dbReference type="PANTHER" id="PTHR30065">
    <property type="entry name" value="FLAGELLAR BIOSYNTHETIC PROTEIN FLIR"/>
    <property type="match status" value="1"/>
</dbReference>
<keyword evidence="12" id="KW-1185">Reference proteome</keyword>
<evidence type="ECO:0000256" key="9">
    <source>
        <dbReference type="NCBIfam" id="TIGR01400"/>
    </source>
</evidence>
<gene>
    <name evidence="11" type="ORF">Gocc_0416</name>
</gene>
<feature type="transmembrane region" description="Helical" evidence="10">
    <location>
        <begin position="12"/>
        <end position="31"/>
    </location>
</feature>
<dbReference type="GO" id="GO:0005886">
    <property type="term" value="C:plasma membrane"/>
    <property type="evidence" value="ECO:0007669"/>
    <property type="project" value="UniProtKB-SubCell"/>
</dbReference>
<dbReference type="GO" id="GO:0009425">
    <property type="term" value="C:bacterial-type flagellum basal body"/>
    <property type="evidence" value="ECO:0007669"/>
    <property type="project" value="UniProtKB-SubCell"/>
</dbReference>
<keyword evidence="5 10" id="KW-0812">Transmembrane</keyword>
<proteinExistence type="inferred from homology"/>
<evidence type="ECO:0000313" key="11">
    <source>
        <dbReference type="EMBL" id="RDI75997.1"/>
    </source>
</evidence>
<evidence type="ECO:0000256" key="5">
    <source>
        <dbReference type="ARBA" id="ARBA00022692"/>
    </source>
</evidence>
<feature type="transmembrane region" description="Helical" evidence="10">
    <location>
        <begin position="211"/>
        <end position="235"/>
    </location>
</feature>
<accession>A0A7M2Z0Y3</accession>
<feature type="transmembrane region" description="Helical" evidence="10">
    <location>
        <begin position="173"/>
        <end position="199"/>
    </location>
</feature>
<comment type="subcellular location">
    <subcellularLocation>
        <location evidence="10">Cell membrane</location>
        <topology evidence="10">Multi-pass membrane protein</topology>
    </subcellularLocation>
    <subcellularLocation>
        <location evidence="10">Bacterial flagellum basal body</location>
    </subcellularLocation>
</comment>
<dbReference type="InterPro" id="IPR006303">
    <property type="entry name" value="FliR"/>
</dbReference>
<dbReference type="PANTHER" id="PTHR30065:SF1">
    <property type="entry name" value="SURFACE PRESENTATION OF ANTIGENS PROTEIN SPAR"/>
    <property type="match status" value="1"/>
</dbReference>
<feature type="transmembrane region" description="Helical" evidence="10">
    <location>
        <begin position="77"/>
        <end position="100"/>
    </location>
</feature>
<dbReference type="EMBL" id="QQZY01000001">
    <property type="protein sequence ID" value="RDI75997.1"/>
    <property type="molecule type" value="Genomic_DNA"/>
</dbReference>
<reference evidence="12" key="2">
    <citation type="journal article" date="2019" name="MicrobiologyOpen">
        <title>High-quality draft genome sequence of Gaiella occulta isolated from a 150 meter deep mineral water borehole and comparison with the genome sequences of other deep-branching lineages of the phylum Actinobacteria.</title>
        <authorList>
            <person name="Severino R."/>
            <person name="Froufe H.J.C."/>
            <person name="Barroso C."/>
            <person name="Albuquerque L."/>
            <person name="Lobo-da-Cunha A."/>
            <person name="da Costa M.S."/>
            <person name="Egas C."/>
        </authorList>
    </citation>
    <scope>NUCLEOTIDE SEQUENCE [LARGE SCALE GENOMIC DNA]</scope>
    <source>
        <strain evidence="12">F2-233</strain>
    </source>
</reference>
<evidence type="ECO:0000256" key="6">
    <source>
        <dbReference type="ARBA" id="ARBA00022989"/>
    </source>
</evidence>
<evidence type="ECO:0000256" key="2">
    <source>
        <dbReference type="ARBA" id="ARBA00009772"/>
    </source>
</evidence>
<keyword evidence="4 10" id="KW-1003">Cell membrane</keyword>
<organism evidence="11 12">
    <name type="scientific">Gaiella occulta</name>
    <dbReference type="NCBI Taxonomy" id="1002870"/>
    <lineage>
        <taxon>Bacteria</taxon>
        <taxon>Bacillati</taxon>
        <taxon>Actinomycetota</taxon>
        <taxon>Thermoleophilia</taxon>
        <taxon>Gaiellales</taxon>
        <taxon>Gaiellaceae</taxon>
        <taxon>Gaiella</taxon>
    </lineage>
</organism>
<dbReference type="InterPro" id="IPR002010">
    <property type="entry name" value="T3SS_IM_R"/>
</dbReference>
<evidence type="ECO:0000256" key="1">
    <source>
        <dbReference type="ARBA" id="ARBA00002578"/>
    </source>
</evidence>